<evidence type="ECO:0000256" key="7">
    <source>
        <dbReference type="RuleBase" id="RU079119"/>
    </source>
</evidence>
<dbReference type="Proteomes" id="UP000192578">
    <property type="component" value="Unassembled WGS sequence"/>
</dbReference>
<dbReference type="EMBL" id="MTYJ01000082">
    <property type="protein sequence ID" value="OQV15791.1"/>
    <property type="molecule type" value="Genomic_DNA"/>
</dbReference>
<feature type="region of interest" description="Disordered" evidence="8">
    <location>
        <begin position="271"/>
        <end position="402"/>
    </location>
</feature>
<feature type="transmembrane region" description="Helical" evidence="7">
    <location>
        <begin position="17"/>
        <end position="37"/>
    </location>
</feature>
<evidence type="ECO:0000313" key="10">
    <source>
        <dbReference type="EMBL" id="OQV15791.1"/>
    </source>
</evidence>
<feature type="transmembrane region" description="Helical" evidence="7">
    <location>
        <begin position="151"/>
        <end position="175"/>
    </location>
</feature>
<comment type="domain">
    <text evidence="7">The DHHC domain is required for palmitoyltransferase activity.</text>
</comment>
<protein>
    <recommendedName>
        <fullName evidence="7">Palmitoyltransferase</fullName>
        <ecNumber evidence="7">2.3.1.225</ecNumber>
    </recommendedName>
</protein>
<organism evidence="10 11">
    <name type="scientific">Hypsibius exemplaris</name>
    <name type="common">Freshwater tardigrade</name>
    <dbReference type="NCBI Taxonomy" id="2072580"/>
    <lineage>
        <taxon>Eukaryota</taxon>
        <taxon>Metazoa</taxon>
        <taxon>Ecdysozoa</taxon>
        <taxon>Tardigrada</taxon>
        <taxon>Eutardigrada</taxon>
        <taxon>Parachela</taxon>
        <taxon>Hypsibioidea</taxon>
        <taxon>Hypsibiidae</taxon>
        <taxon>Hypsibius</taxon>
    </lineage>
</organism>
<evidence type="ECO:0000256" key="4">
    <source>
        <dbReference type="ARBA" id="ARBA00023136"/>
    </source>
</evidence>
<comment type="subcellular location">
    <subcellularLocation>
        <location evidence="1">Membrane</location>
        <topology evidence="1">Multi-pass membrane protein</topology>
    </subcellularLocation>
</comment>
<dbReference type="OrthoDB" id="4096362at2759"/>
<evidence type="ECO:0000256" key="8">
    <source>
        <dbReference type="SAM" id="MobiDB-lite"/>
    </source>
</evidence>
<dbReference type="GO" id="GO:0019706">
    <property type="term" value="F:protein-cysteine S-palmitoyltransferase activity"/>
    <property type="evidence" value="ECO:0007669"/>
    <property type="project" value="UniProtKB-EC"/>
</dbReference>
<proteinExistence type="inferred from homology"/>
<evidence type="ECO:0000256" key="1">
    <source>
        <dbReference type="ARBA" id="ARBA00004141"/>
    </source>
</evidence>
<dbReference type="PANTHER" id="PTHR12349">
    <property type="entry name" value="ANKYRIN REPEAT AND LEM DOMAIN-CONTAINING PROTEIN 2"/>
    <property type="match status" value="1"/>
</dbReference>
<comment type="caution">
    <text evidence="10">The sequence shown here is derived from an EMBL/GenBank/DDBJ whole genome shotgun (WGS) entry which is preliminary data.</text>
</comment>
<evidence type="ECO:0000256" key="5">
    <source>
        <dbReference type="ARBA" id="ARBA00023463"/>
    </source>
</evidence>
<evidence type="ECO:0000259" key="9">
    <source>
        <dbReference type="Pfam" id="PF01529"/>
    </source>
</evidence>
<feature type="compositionally biased region" description="Polar residues" evidence="8">
    <location>
        <begin position="315"/>
        <end position="332"/>
    </location>
</feature>
<feature type="compositionally biased region" description="Polar residues" evidence="8">
    <location>
        <begin position="448"/>
        <end position="463"/>
    </location>
</feature>
<feature type="compositionally biased region" description="Polar residues" evidence="8">
    <location>
        <begin position="686"/>
        <end position="701"/>
    </location>
</feature>
<name>A0A1W0WKQ1_HYPEX</name>
<reference evidence="11" key="1">
    <citation type="submission" date="2017-01" db="EMBL/GenBank/DDBJ databases">
        <title>Comparative genomics of anhydrobiosis in the tardigrade Hypsibius dujardini.</title>
        <authorList>
            <person name="Yoshida Y."/>
            <person name="Koutsovoulos G."/>
            <person name="Laetsch D."/>
            <person name="Stevens L."/>
            <person name="Kumar S."/>
            <person name="Horikawa D."/>
            <person name="Ishino K."/>
            <person name="Komine S."/>
            <person name="Tomita M."/>
            <person name="Blaxter M."/>
            <person name="Arakawa K."/>
        </authorList>
    </citation>
    <scope>NUCLEOTIDE SEQUENCE [LARGE SCALE GENOMIC DNA]</scope>
    <source>
        <strain evidence="11">Z151</strain>
    </source>
</reference>
<keyword evidence="2 7" id="KW-0812">Transmembrane</keyword>
<keyword evidence="4 7" id="KW-0472">Membrane</keyword>
<evidence type="ECO:0000256" key="6">
    <source>
        <dbReference type="ARBA" id="ARBA00047790"/>
    </source>
</evidence>
<dbReference type="AlphaFoldDB" id="A0A1W0WKQ1"/>
<accession>A0A1W0WKQ1</accession>
<dbReference type="GO" id="GO:0016020">
    <property type="term" value="C:membrane"/>
    <property type="evidence" value="ECO:0007669"/>
    <property type="project" value="UniProtKB-SubCell"/>
</dbReference>
<feature type="transmembrane region" description="Helical" evidence="7">
    <location>
        <begin position="49"/>
        <end position="71"/>
    </location>
</feature>
<dbReference type="EC" id="2.3.1.225" evidence="7"/>
<sequence length="730" mass="80293">MDDLDQSTRKKPKLSRFFPAFLAWFLIGGCTVVYFIFPGQSLASKYSIAIPIIQGLVFAFLLANLTVAMCMDPGFLPRALPDEIPVDEFKSPLYKTIEIHQVQVRLKWCTTCQLYRPPRTSHCSTCNRCIEVFDHHCPWVANCVGRRNYRYFLYFLTSLCLHMLLVTAGCAHEVITESANLAHPVQIVSIVLIVLNGILIFPIAGLSCFHFHLVAKANTTNEQVTSKFKNSVNPYDRGCWRNCTSTFCGPLYGKNKRMEEVQYAAVPKASERVPFSPPASPTQVRIEMPDSGDASGNPAPVRYKAGPPVAPRPANTLSYPQKPSSPPYDNQRSPPPYPLPTNPQSPLRGPPLPTSPVPSTSTSTSENHHHHPHYPPPGHTERSSSHSFASHTHPPSMPQPQSIMKNKMQPVIAELTARTSTTTAGPTPATSSSVSSADGYYSVDEATPQASSSSSYRALQPNTRAPYHPASGERVLGHSHHAPPSRQDSYLTNSSATASVVGDGDGRMFRAVDGRSIASPRYSTRKSKAYGNMLRDDVGGTLRGTGSTSREESSGTSLTKPSYNLPSKAVSTSNLLHDLPVVMYRKNPAIVSSQPSLALLDRVAAARKARPPSFVQALETTDSIEQLSLLGKGPAVGQRTDKEVAHFGEISVWCCVWILLQAKKRDEADEHWEYAALTRQEENRQTNHCNQTSRSTVNGGQDSLPRTIRHTSRHSGIETPRHRNFQASRH</sequence>
<feature type="domain" description="Palmitoyltransferase DHHC" evidence="9">
    <location>
        <begin position="105"/>
        <end position="226"/>
    </location>
</feature>
<feature type="transmembrane region" description="Helical" evidence="7">
    <location>
        <begin position="187"/>
        <end position="209"/>
    </location>
</feature>
<dbReference type="PROSITE" id="PS50216">
    <property type="entry name" value="DHHC"/>
    <property type="match status" value="1"/>
</dbReference>
<keyword evidence="3 7" id="KW-1133">Transmembrane helix</keyword>
<evidence type="ECO:0000256" key="2">
    <source>
        <dbReference type="ARBA" id="ARBA00022692"/>
    </source>
</evidence>
<feature type="region of interest" description="Disordered" evidence="8">
    <location>
        <begin position="682"/>
        <end position="730"/>
    </location>
</feature>
<keyword evidence="11" id="KW-1185">Reference proteome</keyword>
<gene>
    <name evidence="10" type="ORF">BV898_10044</name>
</gene>
<comment type="catalytic activity">
    <reaction evidence="6">
        <text>L-cysteinyl-[protein] + hexadecanoyl-CoA = S-hexadecanoyl-L-cysteinyl-[protein] + CoA</text>
        <dbReference type="Rhea" id="RHEA:36683"/>
        <dbReference type="Rhea" id="RHEA-COMP:10131"/>
        <dbReference type="Rhea" id="RHEA-COMP:11032"/>
        <dbReference type="ChEBI" id="CHEBI:29950"/>
        <dbReference type="ChEBI" id="CHEBI:57287"/>
        <dbReference type="ChEBI" id="CHEBI:57379"/>
        <dbReference type="ChEBI" id="CHEBI:74151"/>
        <dbReference type="EC" id="2.3.1.225"/>
    </reaction>
    <physiologicalReaction direction="left-to-right" evidence="6">
        <dbReference type="Rhea" id="RHEA:36684"/>
    </physiologicalReaction>
</comment>
<dbReference type="PANTHER" id="PTHR12349:SF2">
    <property type="entry name" value="PALMITOYLTRANSFERASE ZDHHC8"/>
    <property type="match status" value="1"/>
</dbReference>
<keyword evidence="7" id="KW-0808">Transferase</keyword>
<keyword evidence="7" id="KW-0012">Acyltransferase</keyword>
<feature type="compositionally biased region" description="Low complexity" evidence="8">
    <location>
        <begin position="417"/>
        <end position="444"/>
    </location>
</feature>
<dbReference type="InterPro" id="IPR001594">
    <property type="entry name" value="Palmitoyltrfase_DHHC"/>
</dbReference>
<comment type="similarity">
    <text evidence="5">Belongs to the DHHC palmitoyltransferase family. ERF2/ZDHHC9 subfamily.</text>
</comment>
<feature type="region of interest" description="Disordered" evidence="8">
    <location>
        <begin position="534"/>
        <end position="565"/>
    </location>
</feature>
<feature type="compositionally biased region" description="Pro residues" evidence="8">
    <location>
        <begin position="333"/>
        <end position="356"/>
    </location>
</feature>
<evidence type="ECO:0000313" key="11">
    <source>
        <dbReference type="Proteomes" id="UP000192578"/>
    </source>
</evidence>
<feature type="region of interest" description="Disordered" evidence="8">
    <location>
        <begin position="417"/>
        <end position="493"/>
    </location>
</feature>
<dbReference type="Pfam" id="PF01529">
    <property type="entry name" value="DHHC"/>
    <property type="match status" value="1"/>
</dbReference>
<evidence type="ECO:0000256" key="3">
    <source>
        <dbReference type="ARBA" id="ARBA00022989"/>
    </source>
</evidence>